<evidence type="ECO:0000313" key="5">
    <source>
        <dbReference type="Proteomes" id="UP000012960"/>
    </source>
</evidence>
<name>A0A804IP26_MUSAM</name>
<feature type="region of interest" description="Disordered" evidence="1">
    <location>
        <begin position="53"/>
        <end position="113"/>
    </location>
</feature>
<proteinExistence type="predicted"/>
<gene>
    <name evidence="3" type="ORF">GSMUA_117950.1</name>
</gene>
<dbReference type="Proteomes" id="UP000012960">
    <property type="component" value="Unplaced"/>
</dbReference>
<evidence type="ECO:0000256" key="1">
    <source>
        <dbReference type="SAM" id="MobiDB-lite"/>
    </source>
</evidence>
<feature type="compositionally biased region" description="Gly residues" evidence="1">
    <location>
        <begin position="79"/>
        <end position="88"/>
    </location>
</feature>
<dbReference type="OrthoDB" id="10461594at2759"/>
<dbReference type="EnsemblPlants" id="Ma04_t12740.1">
    <property type="protein sequence ID" value="Ma04_p12740.1"/>
    <property type="gene ID" value="Ma04_g12740"/>
</dbReference>
<dbReference type="AlphaFoldDB" id="A0A804IP26"/>
<protein>
    <submittedName>
        <fullName evidence="3">(wild Malaysian banana) hypothetical protein</fullName>
    </submittedName>
</protein>
<reference evidence="3" key="1">
    <citation type="submission" date="2021-03" db="EMBL/GenBank/DDBJ databases">
        <authorList>
            <consortium name="Genoscope - CEA"/>
            <person name="William W."/>
        </authorList>
    </citation>
    <scope>NUCLEOTIDE SEQUENCE</scope>
    <source>
        <strain evidence="3">Doubled-haploid Pahang</strain>
    </source>
</reference>
<dbReference type="Gramene" id="Ma04_t12740.1">
    <property type="protein sequence ID" value="Ma04_p12740.1"/>
    <property type="gene ID" value="Ma04_g12740"/>
</dbReference>
<evidence type="ECO:0000313" key="4">
    <source>
        <dbReference type="EnsemblPlants" id="Ma04_p12740.1"/>
    </source>
</evidence>
<sequence>MKPNLLLYFLLLCFLRAKWSLATSASHAAEDRVQQPPQLLRHQPVQGLNATVRLSGDGDSGRENMQFDTVKSSKYSKKGGFGGRGRIIGAGSQSLRQPHHSRSSSPSTLQTRSSLSPLPLLLFALL</sequence>
<feature type="chain" id="PRO_5033611372" evidence="2">
    <location>
        <begin position="21"/>
        <end position="126"/>
    </location>
</feature>
<reference evidence="4" key="2">
    <citation type="submission" date="2021-05" db="UniProtKB">
        <authorList>
            <consortium name="EnsemblPlants"/>
        </authorList>
    </citation>
    <scope>IDENTIFICATION</scope>
    <source>
        <strain evidence="4">subsp. malaccensis</strain>
    </source>
</reference>
<evidence type="ECO:0000256" key="2">
    <source>
        <dbReference type="SAM" id="SignalP"/>
    </source>
</evidence>
<feature type="compositionally biased region" description="Low complexity" evidence="1">
    <location>
        <begin position="103"/>
        <end position="113"/>
    </location>
</feature>
<organism evidence="4 5">
    <name type="scientific">Musa acuminata subsp. malaccensis</name>
    <name type="common">Wild banana</name>
    <name type="synonym">Musa malaccensis</name>
    <dbReference type="NCBI Taxonomy" id="214687"/>
    <lineage>
        <taxon>Eukaryota</taxon>
        <taxon>Viridiplantae</taxon>
        <taxon>Streptophyta</taxon>
        <taxon>Embryophyta</taxon>
        <taxon>Tracheophyta</taxon>
        <taxon>Spermatophyta</taxon>
        <taxon>Magnoliopsida</taxon>
        <taxon>Liliopsida</taxon>
        <taxon>Zingiberales</taxon>
        <taxon>Musaceae</taxon>
        <taxon>Musa</taxon>
    </lineage>
</organism>
<evidence type="ECO:0000313" key="3">
    <source>
        <dbReference type="EMBL" id="CAG1842000.1"/>
    </source>
</evidence>
<accession>A0A804IP26</accession>
<dbReference type="InParanoid" id="A0A804IP26"/>
<keyword evidence="5" id="KW-1185">Reference proteome</keyword>
<keyword evidence="2" id="KW-0732">Signal</keyword>
<dbReference type="EMBL" id="HG996469">
    <property type="protein sequence ID" value="CAG1842000.1"/>
    <property type="molecule type" value="Genomic_DNA"/>
</dbReference>
<feature type="signal peptide" evidence="2">
    <location>
        <begin position="1"/>
        <end position="20"/>
    </location>
</feature>